<keyword evidence="1" id="KW-1133">Transmembrane helix</keyword>
<sequence>MDSIFLKIVAILLLIIGSPSLVIGVILGMFNDAGSKEQSDKVFKIICISFLMIIIGIFLILKK</sequence>
<organism evidence="2">
    <name type="scientific">viral metagenome</name>
    <dbReference type="NCBI Taxonomy" id="1070528"/>
    <lineage>
        <taxon>unclassified sequences</taxon>
        <taxon>metagenomes</taxon>
        <taxon>organismal metagenomes</taxon>
    </lineage>
</organism>
<name>A0A6C0AY93_9ZZZZ</name>
<accession>A0A6C0AY93</accession>
<feature type="transmembrane region" description="Helical" evidence="1">
    <location>
        <begin position="6"/>
        <end position="30"/>
    </location>
</feature>
<proteinExistence type="predicted"/>
<reference evidence="2" key="1">
    <citation type="journal article" date="2020" name="Nature">
        <title>Giant virus diversity and host interactions through global metagenomics.</title>
        <authorList>
            <person name="Schulz F."/>
            <person name="Roux S."/>
            <person name="Paez-Espino D."/>
            <person name="Jungbluth S."/>
            <person name="Walsh D.A."/>
            <person name="Denef V.J."/>
            <person name="McMahon K.D."/>
            <person name="Konstantinidis K.T."/>
            <person name="Eloe-Fadrosh E.A."/>
            <person name="Kyrpides N.C."/>
            <person name="Woyke T."/>
        </authorList>
    </citation>
    <scope>NUCLEOTIDE SEQUENCE</scope>
    <source>
        <strain evidence="2">GVMAG-M-3300009182-67</strain>
    </source>
</reference>
<dbReference type="EMBL" id="MN739039">
    <property type="protein sequence ID" value="QHS84957.1"/>
    <property type="molecule type" value="Genomic_DNA"/>
</dbReference>
<keyword evidence="1" id="KW-0472">Membrane</keyword>
<evidence type="ECO:0000256" key="1">
    <source>
        <dbReference type="SAM" id="Phobius"/>
    </source>
</evidence>
<protein>
    <submittedName>
        <fullName evidence="2">Uncharacterized protein</fullName>
    </submittedName>
</protein>
<evidence type="ECO:0000313" key="2">
    <source>
        <dbReference type="EMBL" id="QHS84957.1"/>
    </source>
</evidence>
<keyword evidence="1" id="KW-0812">Transmembrane</keyword>
<feature type="transmembrane region" description="Helical" evidence="1">
    <location>
        <begin position="42"/>
        <end position="61"/>
    </location>
</feature>
<dbReference type="AlphaFoldDB" id="A0A6C0AY93"/>